<name>R0M9Z5_NOSB1</name>
<organism evidence="1 2">
    <name type="scientific">Nosema bombycis (strain CQ1 / CVCC 102059)</name>
    <name type="common">Microsporidian parasite</name>
    <name type="synonym">Pebrine of silkworm</name>
    <dbReference type="NCBI Taxonomy" id="578461"/>
    <lineage>
        <taxon>Eukaryota</taxon>
        <taxon>Fungi</taxon>
        <taxon>Fungi incertae sedis</taxon>
        <taxon>Microsporidia</taxon>
        <taxon>Nosematidae</taxon>
        <taxon>Nosema</taxon>
    </lineage>
</organism>
<reference evidence="1 2" key="1">
    <citation type="journal article" date="2013" name="BMC Genomics">
        <title>Comparative genomics of parasitic silkworm microsporidia reveal an association between genome expansion and host adaptation.</title>
        <authorList>
            <person name="Pan G."/>
            <person name="Xu J."/>
            <person name="Li T."/>
            <person name="Xia Q."/>
            <person name="Liu S.L."/>
            <person name="Zhang G."/>
            <person name="Li S."/>
            <person name="Li C."/>
            <person name="Liu H."/>
            <person name="Yang L."/>
            <person name="Liu T."/>
            <person name="Zhang X."/>
            <person name="Wu Z."/>
            <person name="Fan W."/>
            <person name="Dang X."/>
            <person name="Xiang H."/>
            <person name="Tao M."/>
            <person name="Li Y."/>
            <person name="Hu J."/>
            <person name="Li Z."/>
            <person name="Lin L."/>
            <person name="Luo J."/>
            <person name="Geng L."/>
            <person name="Wang L."/>
            <person name="Long M."/>
            <person name="Wan Y."/>
            <person name="He N."/>
            <person name="Zhang Z."/>
            <person name="Lu C."/>
            <person name="Keeling P.J."/>
            <person name="Wang J."/>
            <person name="Xiang Z."/>
            <person name="Zhou Z."/>
        </authorList>
    </citation>
    <scope>NUCLEOTIDE SEQUENCE [LARGE SCALE GENOMIC DNA]</scope>
    <source>
        <strain evidence="2">CQ1 / CVCC 102059</strain>
    </source>
</reference>
<dbReference type="HOGENOM" id="CLU_1563314_0_0_1"/>
<sequence>MVRDDLTYSLIELIERIDVIYDDLYSWYPGIKYSDPWSYFVELIPDIVQEYKNYYIRALLARDKPKDKILEVLKTRMCKGLGDFDVINRDMFMFNLDQDESEVKRLKKPGKVIKNIISKTYWNEEDSFNISQHTFNIIGAPHEKIKYSEDINLELNLGLSMIEIEVNACRV</sequence>
<gene>
    <name evidence="1" type="ORF">NBO_15g0002</name>
</gene>
<dbReference type="VEuPathDB" id="MicrosporidiaDB:NBO_15g0002"/>
<keyword evidence="2" id="KW-1185">Reference proteome</keyword>
<dbReference type="OrthoDB" id="2195876at2759"/>
<dbReference type="Proteomes" id="UP000016927">
    <property type="component" value="Unassembled WGS sequence"/>
</dbReference>
<evidence type="ECO:0000313" key="2">
    <source>
        <dbReference type="Proteomes" id="UP000016927"/>
    </source>
</evidence>
<proteinExistence type="predicted"/>
<accession>R0M9Z5</accession>
<evidence type="ECO:0000313" key="1">
    <source>
        <dbReference type="EMBL" id="EOB14789.1"/>
    </source>
</evidence>
<protein>
    <submittedName>
        <fullName evidence="1">Uncharacterized protein</fullName>
    </submittedName>
</protein>
<dbReference type="AlphaFoldDB" id="R0M9Z5"/>
<dbReference type="EMBL" id="KB908923">
    <property type="protein sequence ID" value="EOB14789.1"/>
    <property type="molecule type" value="Genomic_DNA"/>
</dbReference>